<evidence type="ECO:0000313" key="1">
    <source>
        <dbReference type="EMBL" id="KAI8568052.1"/>
    </source>
</evidence>
<name>A0ACC0PSQ1_RHOML</name>
<proteinExistence type="predicted"/>
<dbReference type="Proteomes" id="UP001062846">
    <property type="component" value="Chromosome 2"/>
</dbReference>
<evidence type="ECO:0000313" key="2">
    <source>
        <dbReference type="Proteomes" id="UP001062846"/>
    </source>
</evidence>
<reference evidence="1" key="1">
    <citation type="submission" date="2022-02" db="EMBL/GenBank/DDBJ databases">
        <title>Plant Genome Project.</title>
        <authorList>
            <person name="Zhang R.-G."/>
        </authorList>
    </citation>
    <scope>NUCLEOTIDE SEQUENCE</scope>
    <source>
        <strain evidence="1">AT1</strain>
    </source>
</reference>
<comment type="caution">
    <text evidence="1">The sequence shown here is derived from an EMBL/GenBank/DDBJ whole genome shotgun (WGS) entry which is preliminary data.</text>
</comment>
<protein>
    <submittedName>
        <fullName evidence="1">Uncharacterized protein</fullName>
    </submittedName>
</protein>
<dbReference type="EMBL" id="CM046389">
    <property type="protein sequence ID" value="KAI8568052.1"/>
    <property type="molecule type" value="Genomic_DNA"/>
</dbReference>
<gene>
    <name evidence="1" type="ORF">RHMOL_Rhmol02G0167700</name>
</gene>
<keyword evidence="2" id="KW-1185">Reference proteome</keyword>
<organism evidence="1 2">
    <name type="scientific">Rhododendron molle</name>
    <name type="common">Chinese azalea</name>
    <name type="synonym">Azalea mollis</name>
    <dbReference type="NCBI Taxonomy" id="49168"/>
    <lineage>
        <taxon>Eukaryota</taxon>
        <taxon>Viridiplantae</taxon>
        <taxon>Streptophyta</taxon>
        <taxon>Embryophyta</taxon>
        <taxon>Tracheophyta</taxon>
        <taxon>Spermatophyta</taxon>
        <taxon>Magnoliopsida</taxon>
        <taxon>eudicotyledons</taxon>
        <taxon>Gunneridae</taxon>
        <taxon>Pentapetalae</taxon>
        <taxon>asterids</taxon>
        <taxon>Ericales</taxon>
        <taxon>Ericaceae</taxon>
        <taxon>Ericoideae</taxon>
        <taxon>Rhodoreae</taxon>
        <taxon>Rhododendron</taxon>
    </lineage>
</organism>
<sequence>MQRSKPTQIVEETTPTLCAGGSDDTQHFLQRRKASSRKRRKRSSSPVPSLSQIVANDCCCRRTCRSSLLAGERVHRFWWTLAVVDAEEGQFGYLIIRNSCKILKIARKSDLKLLSYISEEEGILKKDEEEKKESVSMRSSGCLQEVSIADCRGLQQYLPVHVEEAFH</sequence>
<accession>A0ACC0PSQ1</accession>